<protein>
    <submittedName>
        <fullName evidence="2">Uncharacterized protein</fullName>
    </submittedName>
</protein>
<dbReference type="EMBL" id="BTGU01001603">
    <property type="protein sequence ID" value="GMN26180.1"/>
    <property type="molecule type" value="Genomic_DNA"/>
</dbReference>
<evidence type="ECO:0000313" key="3">
    <source>
        <dbReference type="Proteomes" id="UP001187192"/>
    </source>
</evidence>
<organism evidence="2 3">
    <name type="scientific">Ficus carica</name>
    <name type="common">Common fig</name>
    <dbReference type="NCBI Taxonomy" id="3494"/>
    <lineage>
        <taxon>Eukaryota</taxon>
        <taxon>Viridiplantae</taxon>
        <taxon>Streptophyta</taxon>
        <taxon>Embryophyta</taxon>
        <taxon>Tracheophyta</taxon>
        <taxon>Spermatophyta</taxon>
        <taxon>Magnoliopsida</taxon>
        <taxon>eudicotyledons</taxon>
        <taxon>Gunneridae</taxon>
        <taxon>Pentapetalae</taxon>
        <taxon>rosids</taxon>
        <taxon>fabids</taxon>
        <taxon>Rosales</taxon>
        <taxon>Moraceae</taxon>
        <taxon>Ficeae</taxon>
        <taxon>Ficus</taxon>
    </lineage>
</organism>
<feature type="compositionally biased region" description="Basic and acidic residues" evidence="1">
    <location>
        <begin position="147"/>
        <end position="163"/>
    </location>
</feature>
<evidence type="ECO:0000256" key="1">
    <source>
        <dbReference type="SAM" id="MobiDB-lite"/>
    </source>
</evidence>
<proteinExistence type="predicted"/>
<dbReference type="Proteomes" id="UP001187192">
    <property type="component" value="Unassembled WGS sequence"/>
</dbReference>
<comment type="caution">
    <text evidence="2">The sequence shown here is derived from an EMBL/GenBank/DDBJ whole genome shotgun (WGS) entry which is preliminary data.</text>
</comment>
<feature type="region of interest" description="Disordered" evidence="1">
    <location>
        <begin position="144"/>
        <end position="163"/>
    </location>
</feature>
<dbReference type="AlphaFoldDB" id="A0AA87Z659"/>
<sequence length="163" mass="17726">MVTMADLGGGGEASSPQPHLAVRHRCSSFPATGGVAVAFSISQVVVALTAELSMLGSDFRDSERPFTMPSSRILWRRDRVAVDFSSPSSRVHDLVVVGDPIFSSRDLDLVNAMLKIATPAQFRFEFLSDPVAVAIAVVTSGRHGERRRAEEDERKTNGQGRER</sequence>
<evidence type="ECO:0000313" key="2">
    <source>
        <dbReference type="EMBL" id="GMN26180.1"/>
    </source>
</evidence>
<keyword evidence="3" id="KW-1185">Reference proteome</keyword>
<name>A0AA87Z659_FICCA</name>
<reference evidence="2" key="1">
    <citation type="submission" date="2023-07" db="EMBL/GenBank/DDBJ databases">
        <title>draft genome sequence of fig (Ficus carica).</title>
        <authorList>
            <person name="Takahashi T."/>
            <person name="Nishimura K."/>
        </authorList>
    </citation>
    <scope>NUCLEOTIDE SEQUENCE</scope>
</reference>
<gene>
    <name evidence="2" type="ORF">TIFTF001_040813</name>
</gene>
<accession>A0AA87Z659</accession>